<comment type="subcellular location">
    <subcellularLocation>
        <location evidence="1">Nucleus</location>
    </subcellularLocation>
</comment>
<dbReference type="GO" id="GO:0043565">
    <property type="term" value="F:sequence-specific DNA binding"/>
    <property type="evidence" value="ECO:0007669"/>
    <property type="project" value="InterPro"/>
</dbReference>
<evidence type="ECO:0000256" key="2">
    <source>
        <dbReference type="ARBA" id="ARBA00006403"/>
    </source>
</evidence>
<feature type="compositionally biased region" description="Polar residues" evidence="6">
    <location>
        <begin position="220"/>
        <end position="240"/>
    </location>
</feature>
<dbReference type="Pfam" id="PF00447">
    <property type="entry name" value="HSF_DNA-bind"/>
    <property type="match status" value="1"/>
</dbReference>
<dbReference type="PROSITE" id="PS00434">
    <property type="entry name" value="HSF_DOMAIN"/>
    <property type="match status" value="1"/>
</dbReference>
<feature type="compositionally biased region" description="Polar residues" evidence="6">
    <location>
        <begin position="522"/>
        <end position="534"/>
    </location>
</feature>
<keyword evidence="4" id="KW-0539">Nucleus</keyword>
<feature type="region of interest" description="Disordered" evidence="6">
    <location>
        <begin position="628"/>
        <end position="700"/>
    </location>
</feature>
<feature type="domain" description="HSF-type DNA-binding" evidence="7">
    <location>
        <begin position="119"/>
        <end position="143"/>
    </location>
</feature>
<sequence length="700" mass="75172">MATTSAIVPSGSAMSPPPQMTVSAPMPVSMALSQSSRLNAASITTSRTGSPVDSQRADSPALSTDGAAGTNPPTKRNAFVHKLFAMLSDPALKHLIWWTESEEQNIFALHPGEEFATALTNYFKHGNVASFVRQLHMYGFHKVSDPSNHSSDNNNNNNNAAISASSSNETSGSPKSASKLPVWEFKHSSGKFKKDDESSLKYIKRRSSSNSSRHSFTSSNGAGSISHSGPNTSISHNGPTSVPMHASSDELLSQNSNILPQFQHAHFQQAVLQSPHQYAHMTVSSPMQQPHSQVQPHFDAAHFPYPYMQSPYVLGAPQQHMYTVTGQPMNPATPVPFHQHQQYSATIGQHIQGSIVHPQQIVAPIPQAPYGPHQQYQIPPAAPAVQGPANLPTQTEAVGKPTTPFSQTAGADAERSRTPQLNSVSHSQYQPQYYAPNLQFRKIWESSSTDHSKSLSRPRIPSLLLDPLIPAANPSSLPRIIQSNFTSPVMQNSEAPRSGTSLVKPNTSISNLIRPSLVGMQARSSGASTPNPSGKRSHEESVSSTNSSIFLMRSTSSAASSSSLSFGLGNTVSPKPFSGIPSQVPCRNTSFGAGSFPLLNAKSGSFAIGPTDVSEHSKTQSVIQVAPIRSTSPTARSETNMGVATPRIVPKCKGSRSQTSSPLSQCHSSTIKEVLETPNVKKMSVMDMLNERSDKRRKVD</sequence>
<name>A0A9P7V8U3_9ASCO</name>
<evidence type="ECO:0000256" key="3">
    <source>
        <dbReference type="ARBA" id="ARBA00023125"/>
    </source>
</evidence>
<dbReference type="InterPro" id="IPR000232">
    <property type="entry name" value="HSF_DNA-bd"/>
</dbReference>
<evidence type="ECO:0000256" key="1">
    <source>
        <dbReference type="ARBA" id="ARBA00004123"/>
    </source>
</evidence>
<feature type="region of interest" description="Disordered" evidence="6">
    <location>
        <begin position="371"/>
        <end position="428"/>
    </location>
</feature>
<dbReference type="SUPFAM" id="SSF46785">
    <property type="entry name" value="Winged helix' DNA-binding domain"/>
    <property type="match status" value="1"/>
</dbReference>
<proteinExistence type="inferred from homology"/>
<feature type="compositionally biased region" description="Polar residues" evidence="6">
    <location>
        <begin position="628"/>
        <end position="642"/>
    </location>
</feature>
<feature type="compositionally biased region" description="Low complexity" evidence="6">
    <location>
        <begin position="147"/>
        <end position="173"/>
    </location>
</feature>
<feature type="compositionally biased region" description="Low complexity" evidence="6">
    <location>
        <begin position="208"/>
        <end position="219"/>
    </location>
</feature>
<dbReference type="OrthoDB" id="60033at2759"/>
<dbReference type="GeneID" id="66114303"/>
<evidence type="ECO:0000313" key="9">
    <source>
        <dbReference type="Proteomes" id="UP000790833"/>
    </source>
</evidence>
<evidence type="ECO:0000259" key="7">
    <source>
        <dbReference type="PROSITE" id="PS00434"/>
    </source>
</evidence>
<dbReference type="RefSeq" id="XP_043048723.1">
    <property type="nucleotide sequence ID" value="XM_043191751.1"/>
</dbReference>
<dbReference type="PANTHER" id="PTHR10015">
    <property type="entry name" value="HEAT SHOCK TRANSCRIPTION FACTOR"/>
    <property type="match status" value="1"/>
</dbReference>
<keyword evidence="3" id="KW-0238">DNA-binding</keyword>
<dbReference type="PANTHER" id="PTHR10015:SF427">
    <property type="entry name" value="HEAT SHOCK FACTOR PROTEIN"/>
    <property type="match status" value="1"/>
</dbReference>
<feature type="compositionally biased region" description="Polar residues" evidence="6">
    <location>
        <begin position="655"/>
        <end position="671"/>
    </location>
</feature>
<organism evidence="8 9">
    <name type="scientific">Scheffersomyces spartinae</name>
    <dbReference type="NCBI Taxonomy" id="45513"/>
    <lineage>
        <taxon>Eukaryota</taxon>
        <taxon>Fungi</taxon>
        <taxon>Dikarya</taxon>
        <taxon>Ascomycota</taxon>
        <taxon>Saccharomycotina</taxon>
        <taxon>Pichiomycetes</taxon>
        <taxon>Debaryomycetaceae</taxon>
        <taxon>Scheffersomyces</taxon>
    </lineage>
</organism>
<feature type="region of interest" description="Disordered" evidence="6">
    <location>
        <begin position="521"/>
        <end position="547"/>
    </location>
</feature>
<protein>
    <submittedName>
        <fullName evidence="8">Transcription factor Hsr1</fullName>
    </submittedName>
</protein>
<dbReference type="EMBL" id="JAHMUF010000013">
    <property type="protein sequence ID" value="KAG7193175.1"/>
    <property type="molecule type" value="Genomic_DNA"/>
</dbReference>
<feature type="compositionally biased region" description="Polar residues" evidence="6">
    <location>
        <begin position="31"/>
        <end position="53"/>
    </location>
</feature>
<dbReference type="Proteomes" id="UP000790833">
    <property type="component" value="Unassembled WGS sequence"/>
</dbReference>
<feature type="compositionally biased region" description="Polar residues" evidence="6">
    <location>
        <begin position="418"/>
        <end position="428"/>
    </location>
</feature>
<evidence type="ECO:0000313" key="8">
    <source>
        <dbReference type="EMBL" id="KAG7193175.1"/>
    </source>
</evidence>
<keyword evidence="9" id="KW-1185">Reference proteome</keyword>
<feature type="region of interest" description="Disordered" evidence="6">
    <location>
        <begin position="204"/>
        <end position="247"/>
    </location>
</feature>
<dbReference type="GO" id="GO:0003700">
    <property type="term" value="F:DNA-binding transcription factor activity"/>
    <property type="evidence" value="ECO:0007669"/>
    <property type="project" value="InterPro"/>
</dbReference>
<dbReference type="InterPro" id="IPR036390">
    <property type="entry name" value="WH_DNA-bd_sf"/>
</dbReference>
<comment type="similarity">
    <text evidence="2 5">Belongs to the HSF family.</text>
</comment>
<gene>
    <name evidence="8" type="primary">HSR1</name>
    <name evidence="8" type="ORF">KQ657_000929</name>
</gene>
<dbReference type="InterPro" id="IPR036388">
    <property type="entry name" value="WH-like_DNA-bd_sf"/>
</dbReference>
<dbReference type="PRINTS" id="PR00056">
    <property type="entry name" value="HSFDOMAIN"/>
</dbReference>
<dbReference type="GO" id="GO:0005634">
    <property type="term" value="C:nucleus"/>
    <property type="evidence" value="ECO:0007669"/>
    <property type="project" value="UniProtKB-SubCell"/>
</dbReference>
<dbReference type="SMART" id="SM00415">
    <property type="entry name" value="HSF"/>
    <property type="match status" value="1"/>
</dbReference>
<dbReference type="Gene3D" id="1.10.10.10">
    <property type="entry name" value="Winged helix-like DNA-binding domain superfamily/Winged helix DNA-binding domain"/>
    <property type="match status" value="1"/>
</dbReference>
<comment type="caution">
    <text evidence="8">The sequence shown here is derived from an EMBL/GenBank/DDBJ whole genome shotgun (WGS) entry which is preliminary data.</text>
</comment>
<feature type="region of interest" description="Disordered" evidence="6">
    <location>
        <begin position="143"/>
        <end position="178"/>
    </location>
</feature>
<reference evidence="8" key="1">
    <citation type="submission" date="2021-03" db="EMBL/GenBank/DDBJ databases">
        <authorList>
            <person name="Palmer J.M."/>
        </authorList>
    </citation>
    <scope>NUCLEOTIDE SEQUENCE</scope>
    <source>
        <strain evidence="8">ARV_011</strain>
    </source>
</reference>
<evidence type="ECO:0000256" key="5">
    <source>
        <dbReference type="RuleBase" id="RU004020"/>
    </source>
</evidence>
<dbReference type="AlphaFoldDB" id="A0A9P7V8U3"/>
<accession>A0A9P7V8U3</accession>
<feature type="region of interest" description="Disordered" evidence="6">
    <location>
        <begin position="488"/>
        <end position="507"/>
    </location>
</feature>
<evidence type="ECO:0000256" key="6">
    <source>
        <dbReference type="SAM" id="MobiDB-lite"/>
    </source>
</evidence>
<feature type="region of interest" description="Disordered" evidence="6">
    <location>
        <begin position="1"/>
        <end position="74"/>
    </location>
</feature>
<evidence type="ECO:0000256" key="4">
    <source>
        <dbReference type="ARBA" id="ARBA00023242"/>
    </source>
</evidence>